<evidence type="ECO:0000313" key="3">
    <source>
        <dbReference type="EMBL" id="GGK54466.1"/>
    </source>
</evidence>
<dbReference type="EMBL" id="BMMF01000019">
    <property type="protein sequence ID" value="GGK54466.1"/>
    <property type="molecule type" value="Genomic_DNA"/>
</dbReference>
<gene>
    <name evidence="3" type="ORF">GCM10011322_46580</name>
</gene>
<dbReference type="AlphaFoldDB" id="A0A917VA12"/>
<sequence length="249" mass="28984">MTLFAIVCIASILWLIFAASLMFSPFLGSDNLILGAYTLNELGDMLAGFFAPLAFVWFFMATWLQRKELIATREVLNAQREELRATADANSKQVDLMEQTLSTSLTRTEYEEYHLRLYYAFEQIHRSRTVYLGHTSSRHGRSPVSLYTVFPKDDVEWKSADRDDRIDLVARRLIDRGRSVFDEMNNITEFNKNSIEQINNILIELNRLLTESPFIFNKMCEARNRALSLMRIRDILEKVVRDSYARQTS</sequence>
<feature type="coiled-coil region" evidence="1">
    <location>
        <begin position="66"/>
        <end position="93"/>
    </location>
</feature>
<evidence type="ECO:0000256" key="2">
    <source>
        <dbReference type="SAM" id="Phobius"/>
    </source>
</evidence>
<comment type="caution">
    <text evidence="3">The sequence shown here is derived from an EMBL/GenBank/DDBJ whole genome shotgun (WGS) entry which is preliminary data.</text>
</comment>
<keyword evidence="2" id="KW-0812">Transmembrane</keyword>
<organism evidence="3 4">
    <name type="scientific">Salinarimonas ramus</name>
    <dbReference type="NCBI Taxonomy" id="690164"/>
    <lineage>
        <taxon>Bacteria</taxon>
        <taxon>Pseudomonadati</taxon>
        <taxon>Pseudomonadota</taxon>
        <taxon>Alphaproteobacteria</taxon>
        <taxon>Hyphomicrobiales</taxon>
        <taxon>Salinarimonadaceae</taxon>
        <taxon>Salinarimonas</taxon>
    </lineage>
</organism>
<keyword evidence="2" id="KW-1133">Transmembrane helix</keyword>
<proteinExistence type="predicted"/>
<reference evidence="3 4" key="1">
    <citation type="journal article" date="2014" name="Int. J. Syst. Evol. Microbiol.">
        <title>Complete genome sequence of Corynebacterium casei LMG S-19264T (=DSM 44701T), isolated from a smear-ripened cheese.</title>
        <authorList>
            <consortium name="US DOE Joint Genome Institute (JGI-PGF)"/>
            <person name="Walter F."/>
            <person name="Albersmeier A."/>
            <person name="Kalinowski J."/>
            <person name="Ruckert C."/>
        </authorList>
    </citation>
    <scope>NUCLEOTIDE SEQUENCE [LARGE SCALE GENOMIC DNA]</scope>
    <source>
        <strain evidence="3 4">CGMCC 1.9161</strain>
    </source>
</reference>
<accession>A0A917VA12</accession>
<dbReference type="Proteomes" id="UP000600449">
    <property type="component" value="Unassembled WGS sequence"/>
</dbReference>
<dbReference type="RefSeq" id="WP_188915685.1">
    <property type="nucleotide sequence ID" value="NZ_BMMF01000019.1"/>
</dbReference>
<keyword evidence="2" id="KW-0472">Membrane</keyword>
<evidence type="ECO:0000313" key="4">
    <source>
        <dbReference type="Proteomes" id="UP000600449"/>
    </source>
</evidence>
<keyword evidence="4" id="KW-1185">Reference proteome</keyword>
<protein>
    <submittedName>
        <fullName evidence="3">Uncharacterized protein</fullName>
    </submittedName>
</protein>
<feature type="transmembrane region" description="Helical" evidence="2">
    <location>
        <begin position="45"/>
        <end position="64"/>
    </location>
</feature>
<name>A0A917VA12_9HYPH</name>
<evidence type="ECO:0000256" key="1">
    <source>
        <dbReference type="SAM" id="Coils"/>
    </source>
</evidence>
<keyword evidence="1" id="KW-0175">Coiled coil</keyword>